<reference evidence="1" key="2">
    <citation type="submission" date="2020-05" db="UniProtKB">
        <authorList>
            <consortium name="EnsemblMetazoa"/>
        </authorList>
    </citation>
    <scope>IDENTIFICATION</scope>
    <source>
        <strain evidence="1">IAEA</strain>
    </source>
</reference>
<protein>
    <submittedName>
        <fullName evidence="1">Uncharacterized protein</fullName>
    </submittedName>
</protein>
<organism evidence="1 2">
    <name type="scientific">Glossina palpalis gambiensis</name>
    <dbReference type="NCBI Taxonomy" id="67801"/>
    <lineage>
        <taxon>Eukaryota</taxon>
        <taxon>Metazoa</taxon>
        <taxon>Ecdysozoa</taxon>
        <taxon>Arthropoda</taxon>
        <taxon>Hexapoda</taxon>
        <taxon>Insecta</taxon>
        <taxon>Pterygota</taxon>
        <taxon>Neoptera</taxon>
        <taxon>Endopterygota</taxon>
        <taxon>Diptera</taxon>
        <taxon>Brachycera</taxon>
        <taxon>Muscomorpha</taxon>
        <taxon>Hippoboscoidea</taxon>
        <taxon>Glossinidae</taxon>
        <taxon>Glossina</taxon>
    </lineage>
</organism>
<dbReference type="VEuPathDB" id="VectorBase:GPPI034691"/>
<accession>A0A1B0BMD6</accession>
<dbReference type="EMBL" id="JXJN01016830">
    <property type="status" value="NOT_ANNOTATED_CDS"/>
    <property type="molecule type" value="Genomic_DNA"/>
</dbReference>
<reference evidence="2" key="1">
    <citation type="submission" date="2015-01" db="EMBL/GenBank/DDBJ databases">
        <authorList>
            <person name="Aksoy S."/>
            <person name="Warren W."/>
            <person name="Wilson R.K."/>
        </authorList>
    </citation>
    <scope>NUCLEOTIDE SEQUENCE [LARGE SCALE GENOMIC DNA]</scope>
    <source>
        <strain evidence="2">IAEA</strain>
    </source>
</reference>
<dbReference type="EnsemblMetazoa" id="GPPI034691-RA">
    <property type="protein sequence ID" value="GPPI034691-PA"/>
    <property type="gene ID" value="GPPI034691"/>
</dbReference>
<sequence>MRGRQSLVIHLHRVFNLSWLSVYKVQRSIQLASHPFSLAPPIADIAAVFVAAVADADADADAFAYLPPLRDTRNFEINLCNATIVSHLEAYRPLLEDAIQFEKGSIFVQVFACMLGNCV</sequence>
<name>A0A1B0BMD6_9MUSC</name>
<keyword evidence="2" id="KW-1185">Reference proteome</keyword>
<evidence type="ECO:0000313" key="1">
    <source>
        <dbReference type="EnsemblMetazoa" id="GPPI034691-PA"/>
    </source>
</evidence>
<evidence type="ECO:0000313" key="2">
    <source>
        <dbReference type="Proteomes" id="UP000092460"/>
    </source>
</evidence>
<dbReference type="Proteomes" id="UP000092460">
    <property type="component" value="Unassembled WGS sequence"/>
</dbReference>
<dbReference type="AlphaFoldDB" id="A0A1B0BMD6"/>
<proteinExistence type="predicted"/>